<keyword evidence="3 5" id="KW-0964">Secreted</keyword>
<comment type="caution">
    <text evidence="7">The sequence shown here is derived from an EMBL/GenBank/DDBJ whole genome shotgun (WGS) entry which is preliminary data.</text>
</comment>
<gene>
    <name evidence="7" type="ORF">PHYBOEH_011330</name>
</gene>
<keyword evidence="4 5" id="KW-0732">Signal</keyword>
<reference evidence="7" key="1">
    <citation type="submission" date="2021-02" db="EMBL/GenBank/DDBJ databases">
        <authorList>
            <person name="Palmer J.M."/>
        </authorList>
    </citation>
    <scope>NUCLEOTIDE SEQUENCE</scope>
    <source>
        <strain evidence="7">SCRP23</strain>
    </source>
</reference>
<evidence type="ECO:0000256" key="2">
    <source>
        <dbReference type="ARBA" id="ARBA00010400"/>
    </source>
</evidence>
<evidence type="ECO:0000256" key="4">
    <source>
        <dbReference type="ARBA" id="ARBA00022729"/>
    </source>
</evidence>
<sequence>MRTSFFLLGAATVLLARVDSVFAVFDEDHAALSTLTSVDADSAVYGNRDGNRFLGTTETVEDDEDEVEDDSDDDTEDEERNVLAKFATLDDMIRAASYKELDDVAKKVAGVKGTNNMMAHLDDSVENTLLLIAAGKVTPKALDEKLNVAAKTHGVPDDQFRFIPEYLLSQAYKNLWVKRGYKLYE</sequence>
<keyword evidence="8" id="KW-1185">Reference proteome</keyword>
<organism evidence="7 8">
    <name type="scientific">Phytophthora boehmeriae</name>
    <dbReference type="NCBI Taxonomy" id="109152"/>
    <lineage>
        <taxon>Eukaryota</taxon>
        <taxon>Sar</taxon>
        <taxon>Stramenopiles</taxon>
        <taxon>Oomycota</taxon>
        <taxon>Peronosporomycetes</taxon>
        <taxon>Peronosporales</taxon>
        <taxon>Peronosporaceae</taxon>
        <taxon>Phytophthora</taxon>
    </lineage>
</organism>
<dbReference type="Pfam" id="PF16810">
    <property type="entry name" value="RXLR"/>
    <property type="match status" value="1"/>
</dbReference>
<comment type="similarity">
    <text evidence="2 5">Belongs to the RxLR effector family.</text>
</comment>
<dbReference type="EMBL" id="JAGDFL010000842">
    <property type="protein sequence ID" value="KAG7380770.1"/>
    <property type="molecule type" value="Genomic_DNA"/>
</dbReference>
<evidence type="ECO:0000256" key="1">
    <source>
        <dbReference type="ARBA" id="ARBA00004613"/>
    </source>
</evidence>
<feature type="region of interest" description="Disordered" evidence="6">
    <location>
        <begin position="53"/>
        <end position="78"/>
    </location>
</feature>
<proteinExistence type="inferred from homology"/>
<feature type="chain" id="PRO_5035780902" description="RxLR effector protein" evidence="5">
    <location>
        <begin position="24"/>
        <end position="185"/>
    </location>
</feature>
<comment type="function">
    <text evidence="5">Effector that suppresses plant defense responses during pathogen infection.</text>
</comment>
<evidence type="ECO:0000256" key="6">
    <source>
        <dbReference type="SAM" id="MobiDB-lite"/>
    </source>
</evidence>
<dbReference type="Proteomes" id="UP000693981">
    <property type="component" value="Unassembled WGS sequence"/>
</dbReference>
<accession>A0A8T1VKS2</accession>
<comment type="domain">
    <text evidence="5">The RxLR-dEER motif acts to carry the protein into the host cell cytoplasm through binding to cell surface phosphatidylinositol-3-phosphate.</text>
</comment>
<dbReference type="AlphaFoldDB" id="A0A8T1VKS2"/>
<evidence type="ECO:0000256" key="5">
    <source>
        <dbReference type="RuleBase" id="RU367124"/>
    </source>
</evidence>
<feature type="signal peptide" evidence="5">
    <location>
        <begin position="1"/>
        <end position="23"/>
    </location>
</feature>
<dbReference type="OrthoDB" id="146429at2759"/>
<evidence type="ECO:0000313" key="8">
    <source>
        <dbReference type="Proteomes" id="UP000693981"/>
    </source>
</evidence>
<evidence type="ECO:0000256" key="3">
    <source>
        <dbReference type="ARBA" id="ARBA00022525"/>
    </source>
</evidence>
<name>A0A8T1VKS2_9STRA</name>
<feature type="compositionally biased region" description="Acidic residues" evidence="6">
    <location>
        <begin position="59"/>
        <end position="78"/>
    </location>
</feature>
<evidence type="ECO:0000313" key="7">
    <source>
        <dbReference type="EMBL" id="KAG7380770.1"/>
    </source>
</evidence>
<dbReference type="InterPro" id="IPR031825">
    <property type="entry name" value="RXLR"/>
</dbReference>
<comment type="subcellular location">
    <subcellularLocation>
        <location evidence="1 5">Secreted</location>
    </subcellularLocation>
</comment>
<protein>
    <recommendedName>
        <fullName evidence="5">RxLR effector protein</fullName>
    </recommendedName>
</protein>